<accession>A0ACC2U1N1</accession>
<keyword evidence="2" id="KW-1185">Reference proteome</keyword>
<gene>
    <name evidence="1" type="ORF">DSO57_1025877</name>
</gene>
<proteinExistence type="predicted"/>
<evidence type="ECO:0000313" key="2">
    <source>
        <dbReference type="Proteomes" id="UP001165960"/>
    </source>
</evidence>
<protein>
    <submittedName>
        <fullName evidence="1">Uncharacterized protein</fullName>
    </submittedName>
</protein>
<dbReference type="Proteomes" id="UP001165960">
    <property type="component" value="Unassembled WGS sequence"/>
</dbReference>
<sequence length="131" mass="14426">MAGKGKQSKGSGKTFATTRTSRSFRAGLQFPVVRIHRHLKRDNYAKRIGFGAAIYLAAVLEYLSAELIELAGNACRDNNKKRITPRHIQLAIRSDAEFDHMLGGVTISQGGVLPNIHENLLPKKSHNTESS</sequence>
<organism evidence="1 2">
    <name type="scientific">Entomophthora muscae</name>
    <dbReference type="NCBI Taxonomy" id="34485"/>
    <lineage>
        <taxon>Eukaryota</taxon>
        <taxon>Fungi</taxon>
        <taxon>Fungi incertae sedis</taxon>
        <taxon>Zoopagomycota</taxon>
        <taxon>Entomophthoromycotina</taxon>
        <taxon>Entomophthoromycetes</taxon>
        <taxon>Entomophthorales</taxon>
        <taxon>Entomophthoraceae</taxon>
        <taxon>Entomophthora</taxon>
    </lineage>
</organism>
<evidence type="ECO:0000313" key="1">
    <source>
        <dbReference type="EMBL" id="KAJ9080357.1"/>
    </source>
</evidence>
<comment type="caution">
    <text evidence="1">The sequence shown here is derived from an EMBL/GenBank/DDBJ whole genome shotgun (WGS) entry which is preliminary data.</text>
</comment>
<name>A0ACC2U1N1_9FUNG</name>
<dbReference type="EMBL" id="QTSX02001568">
    <property type="protein sequence ID" value="KAJ9080357.1"/>
    <property type="molecule type" value="Genomic_DNA"/>
</dbReference>
<reference evidence="1" key="1">
    <citation type="submission" date="2022-04" db="EMBL/GenBank/DDBJ databases">
        <title>Genome of the entomopathogenic fungus Entomophthora muscae.</title>
        <authorList>
            <person name="Elya C."/>
            <person name="Lovett B.R."/>
            <person name="Lee E."/>
            <person name="Macias A.M."/>
            <person name="Hajek A.E."/>
            <person name="De Bivort B.L."/>
            <person name="Kasson M.T."/>
            <person name="De Fine Licht H.H."/>
            <person name="Stajich J.E."/>
        </authorList>
    </citation>
    <scope>NUCLEOTIDE SEQUENCE</scope>
    <source>
        <strain evidence="1">Berkeley</strain>
    </source>
</reference>